<comment type="similarity">
    <text evidence="2">Belongs to the Mg-chelatase subunits D/I family. ComM subfamily.</text>
</comment>
<dbReference type="PANTHER" id="PTHR32039">
    <property type="entry name" value="MAGNESIUM-CHELATASE SUBUNIT CHLI"/>
    <property type="match status" value="1"/>
</dbReference>
<dbReference type="EMBL" id="CP017675">
    <property type="protein sequence ID" value="APB35118.1"/>
    <property type="molecule type" value="Genomic_DNA"/>
</dbReference>
<dbReference type="InterPro" id="IPR020568">
    <property type="entry name" value="Ribosomal_Su5_D2-typ_SF"/>
</dbReference>
<keyword evidence="3" id="KW-0547">Nucleotide-binding</keyword>
<dbReference type="GO" id="GO:0003677">
    <property type="term" value="F:DNA binding"/>
    <property type="evidence" value="ECO:0007669"/>
    <property type="project" value="InterPro"/>
</dbReference>
<dbReference type="Pfam" id="PF01078">
    <property type="entry name" value="Mg_chelatase"/>
    <property type="match status" value="1"/>
</dbReference>
<accession>A0A1J0AGQ7</accession>
<dbReference type="SMART" id="SM00382">
    <property type="entry name" value="AAA"/>
    <property type="match status" value="1"/>
</dbReference>
<dbReference type="NCBIfam" id="TIGR00368">
    <property type="entry name" value="YifB family Mg chelatase-like AAA ATPase"/>
    <property type="match status" value="1"/>
</dbReference>
<dbReference type="SUPFAM" id="SSF52540">
    <property type="entry name" value="P-loop containing nucleoside triphosphate hydrolases"/>
    <property type="match status" value="1"/>
</dbReference>
<dbReference type="InterPro" id="IPR025158">
    <property type="entry name" value="Mg_chelat-rel_C"/>
</dbReference>
<dbReference type="InterPro" id="IPR045006">
    <property type="entry name" value="CHLI-like"/>
</dbReference>
<feature type="domain" description="AAA+ ATPase" evidence="5">
    <location>
        <begin position="214"/>
        <end position="397"/>
    </location>
</feature>
<reference evidence="6 7" key="1">
    <citation type="submission" date="2016-10" db="EMBL/GenBank/DDBJ databases">
        <title>Description of Gloeomargarita lithophora gen. nov., sp. nov., a thylakoid-bearing basal-branching cyanobacterium with intracellular carbonates, and proposal for Gloeomargaritales ord. nov.</title>
        <authorList>
            <person name="Moreira D."/>
            <person name="Tavera R."/>
            <person name="Benzerara K."/>
            <person name="Skouri-Panet F."/>
            <person name="Couradeau E."/>
            <person name="Gerard E."/>
            <person name="Loussert C."/>
            <person name="Novelo E."/>
            <person name="Zivanovic Y."/>
            <person name="Lopez-Garcia P."/>
        </authorList>
    </citation>
    <scope>NUCLEOTIDE SEQUENCE [LARGE SCALE GENOMIC DNA]</scope>
    <source>
        <strain evidence="6 7">D10</strain>
    </source>
</reference>
<evidence type="ECO:0000256" key="2">
    <source>
        <dbReference type="ARBA" id="ARBA00006354"/>
    </source>
</evidence>
<dbReference type="KEGG" id="glt:GlitD10_2775"/>
<dbReference type="PRINTS" id="PR01657">
    <property type="entry name" value="MCMFAMILY"/>
</dbReference>
<dbReference type="InterPro" id="IPR001208">
    <property type="entry name" value="MCM_dom"/>
</dbReference>
<evidence type="ECO:0000256" key="1">
    <source>
        <dbReference type="ARBA" id="ARBA00003398"/>
    </source>
</evidence>
<dbReference type="STRING" id="1188229.GlitD10_2775"/>
<organism evidence="6 7">
    <name type="scientific">Gloeomargarita lithophora Alchichica-D10</name>
    <dbReference type="NCBI Taxonomy" id="1188229"/>
    <lineage>
        <taxon>Bacteria</taxon>
        <taxon>Bacillati</taxon>
        <taxon>Cyanobacteriota</taxon>
        <taxon>Cyanophyceae</taxon>
        <taxon>Gloeomargaritales</taxon>
        <taxon>Gloeomargaritaceae</taxon>
        <taxon>Gloeomargarita</taxon>
    </lineage>
</organism>
<protein>
    <submittedName>
        <fullName evidence="6">Mg chelatase, subunit ChlI</fullName>
    </submittedName>
</protein>
<evidence type="ECO:0000256" key="4">
    <source>
        <dbReference type="ARBA" id="ARBA00022840"/>
    </source>
</evidence>
<dbReference type="PANTHER" id="PTHR32039:SF7">
    <property type="entry name" value="COMPETENCE PROTEIN COMM"/>
    <property type="match status" value="1"/>
</dbReference>
<name>A0A1J0AGQ7_9CYAN</name>
<comment type="function">
    <text evidence="1">Involved in chlorophyll biosynthesis; introduces a magnesium ion into protoporphyrin IX to yield Mg-protoporphyrin IX.</text>
</comment>
<dbReference type="SUPFAM" id="SSF54211">
    <property type="entry name" value="Ribosomal protein S5 domain 2-like"/>
    <property type="match status" value="1"/>
</dbReference>
<dbReference type="Gene3D" id="3.40.50.300">
    <property type="entry name" value="P-loop containing nucleotide triphosphate hydrolases"/>
    <property type="match status" value="1"/>
</dbReference>
<dbReference type="Gene3D" id="3.30.230.10">
    <property type="match status" value="1"/>
</dbReference>
<sequence>MHTRVWSAALLGIEAVKVGVEVDIAGGLPGVVVVGLPDSAVQEARERVRVALKNSGFVVPQRKVVVNLTPADLRKEGPGFDLPIAVAILLASEQIYSDNINTTLFLGEVSLDGALRGVAGVLPMAATAKKLGITRLIVPTANAREAALIQDLQVYGCADLREVTTLLQLPENFTAMQVDPLRELQRQEGHLWLDLRDVKGQHLARRALEIAAAGGHNLLLVGPPGSGKTMLARRLSGILPTMSLQEALEVTQIYSVAGLLPERGSLVNQRPFRSPHHSASGPALVGGGSIPKPGEVSLAHHGILYCDELTEFKRDVLEFMRQPLEDGLVTVSRARQTVTFPARFTLIASTNPCACGYYGDMVQACICTSHQRQQYWGKLSGPLLDRIDLQVQVGRLKPEEMVQQSTGEDSATVRERVQKARQLARERFSKTLQIQHNAQMQSAQIRQWCQLTPENRTKLEMVIRKLGLSVRGMDRLLKVARTIADLQGQTSPYLDWDDIKEAVQYRSLERLSGGI</sequence>
<dbReference type="InterPro" id="IPR004482">
    <property type="entry name" value="Mg_chelat-rel"/>
</dbReference>
<dbReference type="InterPro" id="IPR000523">
    <property type="entry name" value="Mg_chelatse_chII-like_cat_dom"/>
</dbReference>
<dbReference type="CDD" id="cd00009">
    <property type="entry name" value="AAA"/>
    <property type="match status" value="1"/>
</dbReference>
<dbReference type="Pfam" id="PF13541">
    <property type="entry name" value="ChlI"/>
    <property type="match status" value="1"/>
</dbReference>
<dbReference type="InterPro" id="IPR014721">
    <property type="entry name" value="Ribsml_uS5_D2-typ_fold_subgr"/>
</dbReference>
<evidence type="ECO:0000256" key="3">
    <source>
        <dbReference type="ARBA" id="ARBA00022741"/>
    </source>
</evidence>
<keyword evidence="7" id="KW-1185">Reference proteome</keyword>
<proteinExistence type="inferred from homology"/>
<dbReference type="RefSeq" id="WP_071455458.1">
    <property type="nucleotide sequence ID" value="NZ_CP017675.1"/>
</dbReference>
<dbReference type="Pfam" id="PF13335">
    <property type="entry name" value="Mg_chelatase_C"/>
    <property type="match status" value="1"/>
</dbReference>
<dbReference type="OrthoDB" id="9813147at2"/>
<evidence type="ECO:0000313" key="7">
    <source>
        <dbReference type="Proteomes" id="UP000180235"/>
    </source>
</evidence>
<gene>
    <name evidence="6" type="primary">comM</name>
    <name evidence="6" type="ORF">GlitD10_2775</name>
</gene>
<evidence type="ECO:0000259" key="5">
    <source>
        <dbReference type="SMART" id="SM00382"/>
    </source>
</evidence>
<dbReference type="AlphaFoldDB" id="A0A1J0AGQ7"/>
<dbReference type="GO" id="GO:0005524">
    <property type="term" value="F:ATP binding"/>
    <property type="evidence" value="ECO:0007669"/>
    <property type="project" value="UniProtKB-KW"/>
</dbReference>
<dbReference type="InterPro" id="IPR027417">
    <property type="entry name" value="P-loop_NTPase"/>
</dbReference>
<dbReference type="Proteomes" id="UP000180235">
    <property type="component" value="Chromosome"/>
</dbReference>
<dbReference type="InterPro" id="IPR003593">
    <property type="entry name" value="AAA+_ATPase"/>
</dbReference>
<keyword evidence="4" id="KW-0067">ATP-binding</keyword>
<evidence type="ECO:0000313" key="6">
    <source>
        <dbReference type="EMBL" id="APB35118.1"/>
    </source>
</evidence>